<proteinExistence type="predicted"/>
<dbReference type="GeneID" id="28830141"/>
<reference evidence="2 3" key="1">
    <citation type="submission" date="2015-10" db="EMBL/GenBank/DDBJ databases">
        <title>Full genome of DAOMC 229536 Phialocephala scopiformis, a fungal endophyte of spruce producing the potent anti-insectan compound rugulosin.</title>
        <authorList>
            <consortium name="DOE Joint Genome Institute"/>
            <person name="Walker A.K."/>
            <person name="Frasz S.L."/>
            <person name="Seifert K.A."/>
            <person name="Miller J.D."/>
            <person name="Mondo S.J."/>
            <person name="Labutti K."/>
            <person name="Lipzen A."/>
            <person name="Dockter R."/>
            <person name="Kennedy M."/>
            <person name="Grigoriev I.V."/>
            <person name="Spatafora J.W."/>
        </authorList>
    </citation>
    <scope>NUCLEOTIDE SEQUENCE [LARGE SCALE GENOMIC DNA]</scope>
    <source>
        <strain evidence="2 3">CBS 120377</strain>
    </source>
</reference>
<evidence type="ECO:0000313" key="3">
    <source>
        <dbReference type="Proteomes" id="UP000070700"/>
    </source>
</evidence>
<feature type="region of interest" description="Disordered" evidence="1">
    <location>
        <begin position="1"/>
        <end position="80"/>
    </location>
</feature>
<name>A0A194WU31_MOLSC</name>
<feature type="compositionally biased region" description="Low complexity" evidence="1">
    <location>
        <begin position="59"/>
        <end position="68"/>
    </location>
</feature>
<accession>A0A194WU31</accession>
<dbReference type="RefSeq" id="XP_018065821.1">
    <property type="nucleotide sequence ID" value="XM_018220415.1"/>
</dbReference>
<sequence length="114" mass="12328">MAAADYYQSPSPQPGHPYSNQQPIHLEPQQPTWTPEPPKSPWERPQHVHQAPEPVYQSQQQPGYYNQGQGQGQGPNGKTTVVVVNQGRSSKEDAALGFCAGCTAACCCCGCTVM</sequence>
<evidence type="ECO:0000313" key="2">
    <source>
        <dbReference type="EMBL" id="KUJ11466.1"/>
    </source>
</evidence>
<evidence type="ECO:0000256" key="1">
    <source>
        <dbReference type="SAM" id="MobiDB-lite"/>
    </source>
</evidence>
<dbReference type="InParanoid" id="A0A194WU31"/>
<gene>
    <name evidence="2" type="ORF">LY89DRAFT_738901</name>
</gene>
<organism evidence="2 3">
    <name type="scientific">Mollisia scopiformis</name>
    <name type="common">Conifer needle endophyte fungus</name>
    <name type="synonym">Phialocephala scopiformis</name>
    <dbReference type="NCBI Taxonomy" id="149040"/>
    <lineage>
        <taxon>Eukaryota</taxon>
        <taxon>Fungi</taxon>
        <taxon>Dikarya</taxon>
        <taxon>Ascomycota</taxon>
        <taxon>Pezizomycotina</taxon>
        <taxon>Leotiomycetes</taxon>
        <taxon>Helotiales</taxon>
        <taxon>Mollisiaceae</taxon>
        <taxon>Mollisia</taxon>
    </lineage>
</organism>
<dbReference type="EMBL" id="KQ947426">
    <property type="protein sequence ID" value="KUJ11466.1"/>
    <property type="molecule type" value="Genomic_DNA"/>
</dbReference>
<dbReference type="Proteomes" id="UP000070700">
    <property type="component" value="Unassembled WGS sequence"/>
</dbReference>
<keyword evidence="3" id="KW-1185">Reference proteome</keyword>
<dbReference type="KEGG" id="psco:LY89DRAFT_738901"/>
<dbReference type="AlphaFoldDB" id="A0A194WU31"/>
<protein>
    <submittedName>
        <fullName evidence="2">Uncharacterized protein</fullName>
    </submittedName>
</protein>